<dbReference type="STRING" id="326424.FRAAL6775"/>
<feature type="transmembrane region" description="Helical" evidence="6">
    <location>
        <begin position="109"/>
        <end position="127"/>
    </location>
</feature>
<dbReference type="OrthoDB" id="5241565at2"/>
<dbReference type="PANTHER" id="PTHR31310">
    <property type="match status" value="1"/>
</dbReference>
<dbReference type="GO" id="GO:0016020">
    <property type="term" value="C:membrane"/>
    <property type="evidence" value="ECO:0007669"/>
    <property type="project" value="UniProtKB-SubCell"/>
</dbReference>
<keyword evidence="9" id="KW-1185">Reference proteome</keyword>
<dbReference type="InterPro" id="IPR026841">
    <property type="entry name" value="Aur1/Ipt1"/>
</dbReference>
<comment type="subcellular location">
    <subcellularLocation>
        <location evidence="1">Membrane</location>
        <topology evidence="1">Multi-pass membrane protein</topology>
    </subcellularLocation>
</comment>
<sequence length="364" mass="38314">MVSTTGQTLMGGPVRPAALARGSGRGDRPGRAAAALRNSVFIVGQVVLLGSLYWLYGLGRHFADGRELVALHHAKRVWHVERLFDLPNESSIQSLALHSSHLLEFANRFYVGVHFPAAIIFLLWVLIFQRPSWRRVRTVIMASTGAALLIHIAYPLAPPRFLPRLVPGVNLVDTGAVFGPTPYGPHDTVANQYAAMPSLHIGWSILEAWGVITILRARARWLAVLHPIITTIVVVITANHYWLDGIIGGGLVVAAVQLTRPEVQARLRLWAIAVRLPVRALPAAAMAGAPGTSAVGPSPVAIGQDRPGAAGRPASKVPRARTGSSAAADATAARAAAPPGGNASGAAPPQRAAAEDDAGEVAGT</sequence>
<evidence type="ECO:0000313" key="8">
    <source>
        <dbReference type="EMBL" id="CAJ65398.1"/>
    </source>
</evidence>
<dbReference type="InterPro" id="IPR052185">
    <property type="entry name" value="IPC_Synthase-Related"/>
</dbReference>
<dbReference type="eggNOG" id="COG3266">
    <property type="taxonomic scope" value="Bacteria"/>
</dbReference>
<evidence type="ECO:0000259" key="7">
    <source>
        <dbReference type="Pfam" id="PF14378"/>
    </source>
</evidence>
<dbReference type="CDD" id="cd03386">
    <property type="entry name" value="PAP2_Aur1_like"/>
    <property type="match status" value="1"/>
</dbReference>
<feature type="region of interest" description="Disordered" evidence="5">
    <location>
        <begin position="1"/>
        <end position="25"/>
    </location>
</feature>
<dbReference type="AlphaFoldDB" id="Q0RAZ0"/>
<dbReference type="PANTHER" id="PTHR31310:SF7">
    <property type="entry name" value="PA-PHOSPHATASE RELATED-FAMILY PROTEIN DDB_G0268928"/>
    <property type="match status" value="1"/>
</dbReference>
<feature type="transmembrane region" description="Helical" evidence="6">
    <location>
        <begin position="139"/>
        <end position="157"/>
    </location>
</feature>
<feature type="compositionally biased region" description="Low complexity" evidence="5">
    <location>
        <begin position="320"/>
        <end position="352"/>
    </location>
</feature>
<evidence type="ECO:0000256" key="3">
    <source>
        <dbReference type="ARBA" id="ARBA00022989"/>
    </source>
</evidence>
<dbReference type="Pfam" id="PF14378">
    <property type="entry name" value="PAP2_3"/>
    <property type="match status" value="1"/>
</dbReference>
<feature type="domain" description="Inositolphosphotransferase Aur1/Ipt1" evidence="7">
    <location>
        <begin position="76"/>
        <end position="256"/>
    </location>
</feature>
<feature type="transmembrane region" description="Helical" evidence="6">
    <location>
        <begin position="35"/>
        <end position="56"/>
    </location>
</feature>
<evidence type="ECO:0000256" key="1">
    <source>
        <dbReference type="ARBA" id="ARBA00004141"/>
    </source>
</evidence>
<evidence type="ECO:0000313" key="9">
    <source>
        <dbReference type="Proteomes" id="UP000000657"/>
    </source>
</evidence>
<accession>Q0RAZ0</accession>
<feature type="transmembrane region" description="Helical" evidence="6">
    <location>
        <begin position="222"/>
        <end position="243"/>
    </location>
</feature>
<evidence type="ECO:0000256" key="6">
    <source>
        <dbReference type="SAM" id="Phobius"/>
    </source>
</evidence>
<evidence type="ECO:0000256" key="4">
    <source>
        <dbReference type="ARBA" id="ARBA00023136"/>
    </source>
</evidence>
<dbReference type="Proteomes" id="UP000000657">
    <property type="component" value="Chromosome"/>
</dbReference>
<feature type="region of interest" description="Disordered" evidence="5">
    <location>
        <begin position="290"/>
        <end position="364"/>
    </location>
</feature>
<dbReference type="RefSeq" id="WP_011607811.1">
    <property type="nucleotide sequence ID" value="NC_008278.1"/>
</dbReference>
<dbReference type="KEGG" id="fal:FRAAL6775"/>
<protein>
    <recommendedName>
        <fullName evidence="7">Inositolphosphotransferase Aur1/Ipt1 domain-containing protein</fullName>
    </recommendedName>
</protein>
<organism evidence="8 9">
    <name type="scientific">Frankia alni (strain DSM 45986 / CECT 9034 / ACN14a)</name>
    <dbReference type="NCBI Taxonomy" id="326424"/>
    <lineage>
        <taxon>Bacteria</taxon>
        <taxon>Bacillati</taxon>
        <taxon>Actinomycetota</taxon>
        <taxon>Actinomycetes</taxon>
        <taxon>Frankiales</taxon>
        <taxon>Frankiaceae</taxon>
        <taxon>Frankia</taxon>
    </lineage>
</organism>
<dbReference type="EMBL" id="CT573213">
    <property type="protein sequence ID" value="CAJ65398.1"/>
    <property type="molecule type" value="Genomic_DNA"/>
</dbReference>
<gene>
    <name evidence="8" type="ordered locus">FRAAL6775</name>
</gene>
<evidence type="ECO:0000256" key="2">
    <source>
        <dbReference type="ARBA" id="ARBA00022692"/>
    </source>
</evidence>
<keyword evidence="2 6" id="KW-0812">Transmembrane</keyword>
<reference evidence="8 9" key="1">
    <citation type="journal article" date="2007" name="Genome Res.">
        <title>Genome characteristics of facultatively symbiotic Frankia sp. strains reflect host range and host plant biogeography.</title>
        <authorList>
            <person name="Normand P."/>
            <person name="Lapierre P."/>
            <person name="Tisa L.S."/>
            <person name="Gogarten J.P."/>
            <person name="Alloisio N."/>
            <person name="Bagnarol E."/>
            <person name="Bassi C.A."/>
            <person name="Berry A.M."/>
            <person name="Bickhart D.M."/>
            <person name="Choisne N."/>
            <person name="Couloux A."/>
            <person name="Cournoyer B."/>
            <person name="Cruveiller S."/>
            <person name="Daubin V."/>
            <person name="Demange N."/>
            <person name="Francino M.P."/>
            <person name="Goltsman E."/>
            <person name="Huang Y."/>
            <person name="Kopp O.R."/>
            <person name="Labarre L."/>
            <person name="Lapidus A."/>
            <person name="Lavire C."/>
            <person name="Marechal J."/>
            <person name="Martinez M."/>
            <person name="Mastronunzio J.E."/>
            <person name="Mullin B.C."/>
            <person name="Niemann J."/>
            <person name="Pujic P."/>
            <person name="Rawnsley T."/>
            <person name="Rouy Z."/>
            <person name="Schenowitz C."/>
            <person name="Sellstedt A."/>
            <person name="Tavares F."/>
            <person name="Tomkins J.P."/>
            <person name="Vallenet D."/>
            <person name="Valverde C."/>
            <person name="Wall L.G."/>
            <person name="Wang Y."/>
            <person name="Medigue C."/>
            <person name="Benson D.R."/>
        </authorList>
    </citation>
    <scope>NUCLEOTIDE SEQUENCE [LARGE SCALE GENOMIC DNA]</scope>
    <source>
        <strain evidence="9">DSM 45986 / CECT 9034 / ACN14a</strain>
    </source>
</reference>
<dbReference type="HOGENOM" id="CLU_056733_3_0_11"/>
<name>Q0RAZ0_FRAAA</name>
<evidence type="ECO:0000256" key="5">
    <source>
        <dbReference type="SAM" id="MobiDB-lite"/>
    </source>
</evidence>
<keyword evidence="4 6" id="KW-0472">Membrane</keyword>
<proteinExistence type="predicted"/>
<keyword evidence="3 6" id="KW-1133">Transmembrane helix</keyword>
<feature type="compositionally biased region" description="Acidic residues" evidence="5">
    <location>
        <begin position="355"/>
        <end position="364"/>
    </location>
</feature>
<feature type="transmembrane region" description="Helical" evidence="6">
    <location>
        <begin position="193"/>
        <end position="215"/>
    </location>
</feature>